<dbReference type="Gene3D" id="3.10.450.50">
    <property type="match status" value="1"/>
</dbReference>
<dbReference type="RefSeq" id="WP_368802349.1">
    <property type="nucleotide sequence ID" value="NZ_JAZHFV010000002.1"/>
</dbReference>
<keyword evidence="1" id="KW-0732">Signal</keyword>
<evidence type="ECO:0000259" key="2">
    <source>
        <dbReference type="Pfam" id="PF12883"/>
    </source>
</evidence>
<dbReference type="Proteomes" id="UP001559025">
    <property type="component" value="Unassembled WGS sequence"/>
</dbReference>
<reference evidence="3 4" key="1">
    <citation type="submission" date="2024-01" db="EMBL/GenBank/DDBJ databases">
        <title>New evidence supports the origin of RcGTA from prophage.</title>
        <authorList>
            <person name="Xu Y."/>
            <person name="Liu B."/>
            <person name="Chen F."/>
        </authorList>
    </citation>
    <scope>NUCLEOTIDE SEQUENCE [LARGE SCALE GENOMIC DNA]</scope>
    <source>
        <strain evidence="3 4">CBW1107-2</strain>
    </source>
</reference>
<feature type="signal peptide" evidence="1">
    <location>
        <begin position="1"/>
        <end position="21"/>
    </location>
</feature>
<gene>
    <name evidence="3" type="ORF">V1479_07480</name>
</gene>
<dbReference type="Pfam" id="PF12883">
    <property type="entry name" value="DUF3828"/>
    <property type="match status" value="1"/>
</dbReference>
<dbReference type="EMBL" id="JAZHFV010000002">
    <property type="protein sequence ID" value="MEX4007140.1"/>
    <property type="molecule type" value="Genomic_DNA"/>
</dbReference>
<evidence type="ECO:0000313" key="4">
    <source>
        <dbReference type="Proteomes" id="UP001559025"/>
    </source>
</evidence>
<accession>A0ABV3WR70</accession>
<comment type="caution">
    <text evidence="3">The sequence shown here is derived from an EMBL/GenBank/DDBJ whole genome shotgun (WGS) entry which is preliminary data.</text>
</comment>
<name>A0ABV3WR70_9HYPH</name>
<sequence length="148" mass="16095">MKKLFGPLLAIAAVWSHPAWAGPAADAVGYFYSEGIGMEADEASRDRFTGPAKAYLDASDRAFDEREEICLDFGLAVDGQDFDPTEIASTLELDEAANDGAAIVVARFTNFGQPREIEWTLVEENGAWKVADIANEAAGWRVSQFVCE</sequence>
<evidence type="ECO:0000313" key="3">
    <source>
        <dbReference type="EMBL" id="MEX4007140.1"/>
    </source>
</evidence>
<evidence type="ECO:0000256" key="1">
    <source>
        <dbReference type="SAM" id="SignalP"/>
    </source>
</evidence>
<feature type="domain" description="DUF3828" evidence="2">
    <location>
        <begin position="65"/>
        <end position="136"/>
    </location>
</feature>
<organism evidence="3 4">
    <name type="scientific">Neoaquamicrobium sediminum</name>
    <dbReference type="NCBI Taxonomy" id="1849104"/>
    <lineage>
        <taxon>Bacteria</taxon>
        <taxon>Pseudomonadati</taxon>
        <taxon>Pseudomonadota</taxon>
        <taxon>Alphaproteobacteria</taxon>
        <taxon>Hyphomicrobiales</taxon>
        <taxon>Phyllobacteriaceae</taxon>
        <taxon>Neoaquamicrobium</taxon>
    </lineage>
</organism>
<proteinExistence type="predicted"/>
<feature type="chain" id="PRO_5045689927" evidence="1">
    <location>
        <begin position="22"/>
        <end position="148"/>
    </location>
</feature>
<dbReference type="InterPro" id="IPR024289">
    <property type="entry name" value="DUF3828"/>
</dbReference>
<protein>
    <submittedName>
        <fullName evidence="3">DUF3828 domain-containing protein</fullName>
    </submittedName>
</protein>
<keyword evidence="4" id="KW-1185">Reference proteome</keyword>